<sequence>MAAAVCAHQFNNVSLDASRSFKKLRLSTVNPPPPAASFVASPPPVARKKRSYFVFVEEEEDDSSLAKKVCFRDEDYVFSNVAKYDPTPTNKVEWIDLIINEMMKAKDVDDAKSRASKLYDDLLTKFAVPAADAAADDHSESGDLGFKEKVEAMSKENATLKRAVAILYKRQKDYVDGGEVKKLKELLKKYREEVTDLNVRNYGLTKHLEQALQATAVAGGYGRFVY</sequence>
<organism evidence="1 2">
    <name type="scientific">Oldenlandia corymbosa var. corymbosa</name>
    <dbReference type="NCBI Taxonomy" id="529605"/>
    <lineage>
        <taxon>Eukaryota</taxon>
        <taxon>Viridiplantae</taxon>
        <taxon>Streptophyta</taxon>
        <taxon>Embryophyta</taxon>
        <taxon>Tracheophyta</taxon>
        <taxon>Spermatophyta</taxon>
        <taxon>Magnoliopsida</taxon>
        <taxon>eudicotyledons</taxon>
        <taxon>Gunneridae</taxon>
        <taxon>Pentapetalae</taxon>
        <taxon>asterids</taxon>
        <taxon>lamiids</taxon>
        <taxon>Gentianales</taxon>
        <taxon>Rubiaceae</taxon>
        <taxon>Rubioideae</taxon>
        <taxon>Spermacoceae</taxon>
        <taxon>Hedyotis-Oldenlandia complex</taxon>
        <taxon>Oldenlandia</taxon>
    </lineage>
</organism>
<name>A0AAV1DN44_OLDCO</name>
<dbReference type="EMBL" id="OX459123">
    <property type="protein sequence ID" value="CAI9109251.1"/>
    <property type="molecule type" value="Genomic_DNA"/>
</dbReference>
<proteinExistence type="predicted"/>
<dbReference type="PANTHER" id="PTHR31245:SF16">
    <property type="entry name" value="UDP-GLUCOSE 6-DEHYDROGENASE"/>
    <property type="match status" value="1"/>
</dbReference>
<keyword evidence="2" id="KW-1185">Reference proteome</keyword>
<reference evidence="1" key="1">
    <citation type="submission" date="2023-03" db="EMBL/GenBank/DDBJ databases">
        <authorList>
            <person name="Julca I."/>
        </authorList>
    </citation>
    <scope>NUCLEOTIDE SEQUENCE</scope>
</reference>
<protein>
    <submittedName>
        <fullName evidence="1">OLC1v1009038C1</fullName>
    </submittedName>
</protein>
<gene>
    <name evidence="1" type="ORF">OLC1_LOCUS17189</name>
</gene>
<dbReference type="Proteomes" id="UP001161247">
    <property type="component" value="Chromosome 6"/>
</dbReference>
<evidence type="ECO:0000313" key="2">
    <source>
        <dbReference type="Proteomes" id="UP001161247"/>
    </source>
</evidence>
<accession>A0AAV1DN44</accession>
<dbReference type="PANTHER" id="PTHR31245">
    <property type="entry name" value="UBIQUITIN SYSTEM COMPONENT CUE PROTEIN"/>
    <property type="match status" value="1"/>
</dbReference>
<dbReference type="AlphaFoldDB" id="A0AAV1DN44"/>
<evidence type="ECO:0000313" key="1">
    <source>
        <dbReference type="EMBL" id="CAI9109251.1"/>
    </source>
</evidence>